<dbReference type="InterPro" id="IPR000792">
    <property type="entry name" value="Tscrpt_reg_LuxR_C"/>
</dbReference>
<keyword evidence="1" id="KW-0238">DNA-binding</keyword>
<evidence type="ECO:0000259" key="2">
    <source>
        <dbReference type="PROSITE" id="PS50043"/>
    </source>
</evidence>
<dbReference type="PANTHER" id="PTHR43214">
    <property type="entry name" value="TWO-COMPONENT RESPONSE REGULATOR"/>
    <property type="match status" value="1"/>
</dbReference>
<dbReference type="AlphaFoldDB" id="A0A4Y6RFL6"/>
<proteinExistence type="predicted"/>
<dbReference type="PROSITE" id="PS50043">
    <property type="entry name" value="HTH_LUXR_2"/>
    <property type="match status" value="1"/>
</dbReference>
<dbReference type="KEGG" id="jas:FJQ89_12260"/>
<dbReference type="InterPro" id="IPR016032">
    <property type="entry name" value="Sig_transdc_resp-reg_C-effctor"/>
</dbReference>
<dbReference type="CDD" id="cd06170">
    <property type="entry name" value="LuxR_C_like"/>
    <property type="match status" value="1"/>
</dbReference>
<dbReference type="InterPro" id="IPR036388">
    <property type="entry name" value="WH-like_DNA-bd_sf"/>
</dbReference>
<evidence type="ECO:0000313" key="3">
    <source>
        <dbReference type="EMBL" id="QDG71105.1"/>
    </source>
</evidence>
<dbReference type="GO" id="GO:0006355">
    <property type="term" value="P:regulation of DNA-templated transcription"/>
    <property type="evidence" value="ECO:0007669"/>
    <property type="project" value="InterPro"/>
</dbReference>
<dbReference type="Proteomes" id="UP000316665">
    <property type="component" value="Chromosome"/>
</dbReference>
<name>A0A4Y6RFL6_9BURK</name>
<protein>
    <submittedName>
        <fullName evidence="3">Helix-turn-helix transcriptional regulator</fullName>
    </submittedName>
</protein>
<gene>
    <name evidence="3" type="ORF">FJQ89_12260</name>
</gene>
<dbReference type="OrthoDB" id="561214at2"/>
<reference evidence="3 4" key="1">
    <citation type="submission" date="2019-06" db="EMBL/GenBank/DDBJ databases">
        <title>Complete genome sequence of Janthinobacterium sp. SNU WT3 isolated from diseased rainbow trout.</title>
        <authorList>
            <person name="Oh W.T."/>
            <person name="Park S.C."/>
        </authorList>
    </citation>
    <scope>NUCLEOTIDE SEQUENCE [LARGE SCALE GENOMIC DNA]</scope>
    <source>
        <strain evidence="3 4">SNU WT3</strain>
    </source>
</reference>
<dbReference type="SUPFAM" id="SSF46894">
    <property type="entry name" value="C-terminal effector domain of the bipartite response regulators"/>
    <property type="match status" value="1"/>
</dbReference>
<feature type="domain" description="HTH luxR-type" evidence="2">
    <location>
        <begin position="17"/>
        <end position="82"/>
    </location>
</feature>
<evidence type="ECO:0000313" key="4">
    <source>
        <dbReference type="Proteomes" id="UP000316665"/>
    </source>
</evidence>
<dbReference type="PRINTS" id="PR00038">
    <property type="entry name" value="HTHLUXR"/>
</dbReference>
<dbReference type="Gene3D" id="1.10.10.10">
    <property type="entry name" value="Winged helix-like DNA-binding domain superfamily/Winged helix DNA-binding domain"/>
    <property type="match status" value="1"/>
</dbReference>
<organism evidence="3 4">
    <name type="scientific">Janthinobacterium tructae</name>
    <dbReference type="NCBI Taxonomy" id="2590869"/>
    <lineage>
        <taxon>Bacteria</taxon>
        <taxon>Pseudomonadati</taxon>
        <taxon>Pseudomonadota</taxon>
        <taxon>Betaproteobacteria</taxon>
        <taxon>Burkholderiales</taxon>
        <taxon>Oxalobacteraceae</taxon>
        <taxon>Janthinobacterium</taxon>
    </lineage>
</organism>
<dbReference type="InterPro" id="IPR039420">
    <property type="entry name" value="WalR-like"/>
</dbReference>
<evidence type="ECO:0000256" key="1">
    <source>
        <dbReference type="ARBA" id="ARBA00023125"/>
    </source>
</evidence>
<dbReference type="Pfam" id="PF00196">
    <property type="entry name" value="GerE"/>
    <property type="match status" value="1"/>
</dbReference>
<accession>A0A4Y6RFL6</accession>
<sequence>MPAGAGSQPMHENMLSGNVAMQRLTPAERLVAAMAMRGTPYKSIARALDKSPATVRNQLHMIYRKLGVSNRTALSCALRTDD</sequence>
<dbReference type="SMART" id="SM00421">
    <property type="entry name" value="HTH_LUXR"/>
    <property type="match status" value="1"/>
</dbReference>
<dbReference type="EMBL" id="CP041185">
    <property type="protein sequence ID" value="QDG71105.1"/>
    <property type="molecule type" value="Genomic_DNA"/>
</dbReference>
<dbReference type="GO" id="GO:0003677">
    <property type="term" value="F:DNA binding"/>
    <property type="evidence" value="ECO:0007669"/>
    <property type="project" value="UniProtKB-KW"/>
</dbReference>
<keyword evidence="4" id="KW-1185">Reference proteome</keyword>